<dbReference type="AlphaFoldDB" id="A0A2H3JNH5"/>
<proteinExistence type="predicted"/>
<organism evidence="1 2">
    <name type="scientific">Wolfiporia cocos (strain MD-104)</name>
    <name type="common">Brown rot fungus</name>
    <dbReference type="NCBI Taxonomy" id="742152"/>
    <lineage>
        <taxon>Eukaryota</taxon>
        <taxon>Fungi</taxon>
        <taxon>Dikarya</taxon>
        <taxon>Basidiomycota</taxon>
        <taxon>Agaricomycotina</taxon>
        <taxon>Agaricomycetes</taxon>
        <taxon>Polyporales</taxon>
        <taxon>Phaeolaceae</taxon>
        <taxon>Wolfiporia</taxon>
    </lineage>
</organism>
<evidence type="ECO:0000313" key="1">
    <source>
        <dbReference type="EMBL" id="PCH43441.1"/>
    </source>
</evidence>
<reference evidence="1 2" key="1">
    <citation type="journal article" date="2012" name="Science">
        <title>The Paleozoic origin of enzymatic lignin decomposition reconstructed from 31 fungal genomes.</title>
        <authorList>
            <person name="Floudas D."/>
            <person name="Binder M."/>
            <person name="Riley R."/>
            <person name="Barry K."/>
            <person name="Blanchette R.A."/>
            <person name="Henrissat B."/>
            <person name="Martinez A.T."/>
            <person name="Otillar R."/>
            <person name="Spatafora J.W."/>
            <person name="Yadav J.S."/>
            <person name="Aerts A."/>
            <person name="Benoit I."/>
            <person name="Boyd A."/>
            <person name="Carlson A."/>
            <person name="Copeland A."/>
            <person name="Coutinho P.M."/>
            <person name="de Vries R.P."/>
            <person name="Ferreira P."/>
            <person name="Findley K."/>
            <person name="Foster B."/>
            <person name="Gaskell J."/>
            <person name="Glotzer D."/>
            <person name="Gorecki P."/>
            <person name="Heitman J."/>
            <person name="Hesse C."/>
            <person name="Hori C."/>
            <person name="Igarashi K."/>
            <person name="Jurgens J.A."/>
            <person name="Kallen N."/>
            <person name="Kersten P."/>
            <person name="Kohler A."/>
            <person name="Kuees U."/>
            <person name="Kumar T.K.A."/>
            <person name="Kuo A."/>
            <person name="LaButti K."/>
            <person name="Larrondo L.F."/>
            <person name="Lindquist E."/>
            <person name="Ling A."/>
            <person name="Lombard V."/>
            <person name="Lucas S."/>
            <person name="Lundell T."/>
            <person name="Martin R."/>
            <person name="McLaughlin D.J."/>
            <person name="Morgenstern I."/>
            <person name="Morin E."/>
            <person name="Murat C."/>
            <person name="Nagy L.G."/>
            <person name="Nolan M."/>
            <person name="Ohm R.A."/>
            <person name="Patyshakuliyeva A."/>
            <person name="Rokas A."/>
            <person name="Ruiz-Duenas F.J."/>
            <person name="Sabat G."/>
            <person name="Salamov A."/>
            <person name="Samejima M."/>
            <person name="Schmutz J."/>
            <person name="Slot J.C."/>
            <person name="St John F."/>
            <person name="Stenlid J."/>
            <person name="Sun H."/>
            <person name="Sun S."/>
            <person name="Syed K."/>
            <person name="Tsang A."/>
            <person name="Wiebenga A."/>
            <person name="Young D."/>
            <person name="Pisabarro A."/>
            <person name="Eastwood D.C."/>
            <person name="Martin F."/>
            <person name="Cullen D."/>
            <person name="Grigoriev I.V."/>
            <person name="Hibbett D.S."/>
        </authorList>
    </citation>
    <scope>NUCLEOTIDE SEQUENCE [LARGE SCALE GENOMIC DNA]</scope>
    <source>
        <strain evidence="1 2">MD-104</strain>
    </source>
</reference>
<dbReference type="EMBL" id="KB468146">
    <property type="protein sequence ID" value="PCH43441.1"/>
    <property type="molecule type" value="Genomic_DNA"/>
</dbReference>
<keyword evidence="2" id="KW-1185">Reference proteome</keyword>
<accession>A0A2H3JNH5</accession>
<dbReference type="OrthoDB" id="2799313at2759"/>
<sequence>MALVQNQQPTTLMGFLQWMSPTPYQVSAASLDRSVAPFFAKYPRDGTVTLWISVAPAAPALLPLPYVPVPQNLYQSTSMPYQGCYAIVFSKNGYVGVNSADAYNNRMDDLDSADDCVFEEMSGSRPSCRIEPIFGEALSHQFWVKRKGRSITRRELVRQIAKEVKRYLQDVSLRNDPIPIDHVIILGVTKVSDASVQPELAVC</sequence>
<evidence type="ECO:0000313" key="2">
    <source>
        <dbReference type="Proteomes" id="UP000218811"/>
    </source>
</evidence>
<name>A0A2H3JNH5_WOLCO</name>
<dbReference type="Proteomes" id="UP000218811">
    <property type="component" value="Unassembled WGS sequence"/>
</dbReference>
<gene>
    <name evidence="1" type="ORF">WOLCODRAFT_138344</name>
</gene>
<protein>
    <submittedName>
        <fullName evidence="1">Uncharacterized protein</fullName>
    </submittedName>
</protein>